<feature type="transmembrane region" description="Helical" evidence="1">
    <location>
        <begin position="21"/>
        <end position="41"/>
    </location>
</feature>
<reference evidence="2 3" key="1">
    <citation type="submission" date="2019-01" db="EMBL/GenBank/DDBJ databases">
        <title>Muriicola soli sp. nov., isolated from soil.</title>
        <authorList>
            <person name="Kang H.J."/>
            <person name="Kim S.B."/>
        </authorList>
    </citation>
    <scope>NUCLEOTIDE SEQUENCE [LARGE SCALE GENOMIC DNA]</scope>
    <source>
        <strain evidence="2 3">MMS17-SY002</strain>
    </source>
</reference>
<dbReference type="AlphaFoldDB" id="A0A411E7Y2"/>
<name>A0A411E7Y2_9FLAO</name>
<evidence type="ECO:0000313" key="3">
    <source>
        <dbReference type="Proteomes" id="UP000290889"/>
    </source>
</evidence>
<proteinExistence type="predicted"/>
<evidence type="ECO:0000313" key="2">
    <source>
        <dbReference type="EMBL" id="QBA63816.1"/>
    </source>
</evidence>
<dbReference type="RefSeq" id="WP_129603163.1">
    <property type="nucleotide sequence ID" value="NZ_CP035544.1"/>
</dbReference>
<accession>A0A411E7Y2</accession>
<dbReference type="EMBL" id="CP035544">
    <property type="protein sequence ID" value="QBA63816.1"/>
    <property type="molecule type" value="Genomic_DNA"/>
</dbReference>
<evidence type="ECO:0000256" key="1">
    <source>
        <dbReference type="SAM" id="Phobius"/>
    </source>
</evidence>
<gene>
    <name evidence="2" type="ORF">EQY75_04240</name>
</gene>
<keyword evidence="1" id="KW-0812">Transmembrane</keyword>
<protein>
    <submittedName>
        <fullName evidence="2">Uncharacterized protein</fullName>
    </submittedName>
</protein>
<keyword evidence="3" id="KW-1185">Reference proteome</keyword>
<keyword evidence="1" id="KW-1133">Transmembrane helix</keyword>
<dbReference type="Proteomes" id="UP000290889">
    <property type="component" value="Chromosome"/>
</dbReference>
<dbReference type="KEGG" id="mur:EQY75_04240"/>
<sequence length="223" mass="25084">MSKLKDRIEEINKTVQKSRRINNLLWIVVIIFVGTSIYFAIDAELSRQTAIEEKNKADLLVIKNDSLYQEALIAKNQLVINDSLKEVEIQQLLAASNLDLWDQTKKTNSLIAYSDYLEKTPDSIAQVNAALNSYFNKEGYVQLVETNGNSLIVDVSLSLEGEYAKFKTDRSVRNGAIGVDNAGSSNPRRIGVVFKGQIFKIEKTFPSKSSNSQSVWALIKYKQ</sequence>
<keyword evidence="1" id="KW-0472">Membrane</keyword>
<organism evidence="2 3">
    <name type="scientific">Muriicola soli</name>
    <dbReference type="NCBI Taxonomy" id="2507538"/>
    <lineage>
        <taxon>Bacteria</taxon>
        <taxon>Pseudomonadati</taxon>
        <taxon>Bacteroidota</taxon>
        <taxon>Flavobacteriia</taxon>
        <taxon>Flavobacteriales</taxon>
        <taxon>Flavobacteriaceae</taxon>
        <taxon>Muriicola</taxon>
    </lineage>
</organism>